<feature type="region of interest" description="Disordered" evidence="2">
    <location>
        <begin position="200"/>
        <end position="219"/>
    </location>
</feature>
<dbReference type="PRINTS" id="PR00111">
    <property type="entry name" value="ABHYDROLASE"/>
</dbReference>
<dbReference type="AlphaFoldDB" id="A0AAV9ILY8"/>
<evidence type="ECO:0000259" key="3">
    <source>
        <dbReference type="Pfam" id="PF00561"/>
    </source>
</evidence>
<evidence type="ECO:0000256" key="2">
    <source>
        <dbReference type="SAM" id="MobiDB-lite"/>
    </source>
</evidence>
<dbReference type="GO" id="GO:0052689">
    <property type="term" value="F:carboxylic ester hydrolase activity"/>
    <property type="evidence" value="ECO:0007669"/>
    <property type="project" value="TreeGrafter"/>
</dbReference>
<dbReference type="InterPro" id="IPR000073">
    <property type="entry name" value="AB_hydrolase_1"/>
</dbReference>
<reference evidence="4 5" key="1">
    <citation type="submission" date="2022-07" db="EMBL/GenBank/DDBJ databases">
        <title>Genome-wide signatures of adaptation to extreme environments.</title>
        <authorList>
            <person name="Cho C.H."/>
            <person name="Yoon H.S."/>
        </authorList>
    </citation>
    <scope>NUCLEOTIDE SEQUENCE [LARGE SCALE GENOMIC DNA]</scope>
    <source>
        <strain evidence="4 5">108.79 E11</strain>
    </source>
</reference>
<proteinExistence type="inferred from homology"/>
<organism evidence="4 5">
    <name type="scientific">Galdieria yellowstonensis</name>
    <dbReference type="NCBI Taxonomy" id="3028027"/>
    <lineage>
        <taxon>Eukaryota</taxon>
        <taxon>Rhodophyta</taxon>
        <taxon>Bangiophyceae</taxon>
        <taxon>Galdieriales</taxon>
        <taxon>Galdieriaceae</taxon>
        <taxon>Galdieria</taxon>
    </lineage>
</organism>
<dbReference type="GO" id="GO:0005739">
    <property type="term" value="C:mitochondrion"/>
    <property type="evidence" value="ECO:0007669"/>
    <property type="project" value="TreeGrafter"/>
</dbReference>
<dbReference type="Pfam" id="PF00561">
    <property type="entry name" value="Abhydrolase_1"/>
    <property type="match status" value="1"/>
</dbReference>
<dbReference type="Proteomes" id="UP001300502">
    <property type="component" value="Unassembled WGS sequence"/>
</dbReference>
<evidence type="ECO:0000256" key="1">
    <source>
        <dbReference type="ARBA" id="ARBA00038097"/>
    </source>
</evidence>
<name>A0AAV9ILY8_9RHOD</name>
<dbReference type="InterPro" id="IPR029058">
    <property type="entry name" value="AB_hydrolase_fold"/>
</dbReference>
<feature type="domain" description="AB hydrolase-1" evidence="3">
    <location>
        <begin position="87"/>
        <end position="369"/>
    </location>
</feature>
<dbReference type="PANTHER" id="PTHR42886">
    <property type="entry name" value="RE40534P-RELATED"/>
    <property type="match status" value="1"/>
</dbReference>
<dbReference type="PANTHER" id="PTHR42886:SF29">
    <property type="entry name" value="PUMMELIG, ISOFORM A"/>
    <property type="match status" value="1"/>
</dbReference>
<comment type="similarity">
    <text evidence="1">Belongs to the peptidase S33 family. ABHD4/ABHD5 subfamily.</text>
</comment>
<dbReference type="GO" id="GO:0006654">
    <property type="term" value="P:phosphatidic acid biosynthetic process"/>
    <property type="evidence" value="ECO:0007669"/>
    <property type="project" value="TreeGrafter"/>
</dbReference>
<evidence type="ECO:0000313" key="4">
    <source>
        <dbReference type="EMBL" id="KAK4528298.1"/>
    </source>
</evidence>
<protein>
    <recommendedName>
        <fullName evidence="3">AB hydrolase-1 domain-containing protein</fullName>
    </recommendedName>
</protein>
<evidence type="ECO:0000313" key="5">
    <source>
        <dbReference type="Proteomes" id="UP001300502"/>
    </source>
</evidence>
<gene>
    <name evidence="4" type="ORF">GAYE_SCF54G6235</name>
</gene>
<dbReference type="GO" id="GO:0042171">
    <property type="term" value="F:lysophosphatidic acid acyltransferase activity"/>
    <property type="evidence" value="ECO:0007669"/>
    <property type="project" value="TreeGrafter"/>
</dbReference>
<dbReference type="Gene3D" id="3.40.50.1820">
    <property type="entry name" value="alpha/beta hydrolase"/>
    <property type="match status" value="1"/>
</dbReference>
<dbReference type="GO" id="GO:0055088">
    <property type="term" value="P:lipid homeostasis"/>
    <property type="evidence" value="ECO:0007669"/>
    <property type="project" value="TreeGrafter"/>
</dbReference>
<comment type="caution">
    <text evidence="4">The sequence shown here is derived from an EMBL/GenBank/DDBJ whole genome shotgun (WGS) entry which is preliminary data.</text>
</comment>
<dbReference type="SUPFAM" id="SSF53474">
    <property type="entry name" value="alpha/beta-Hydrolases"/>
    <property type="match status" value="1"/>
</dbReference>
<keyword evidence="5" id="KW-1185">Reference proteome</keyword>
<dbReference type="EMBL" id="JANCYU010000062">
    <property type="protein sequence ID" value="KAK4528298.1"/>
    <property type="molecule type" value="Genomic_DNA"/>
</dbReference>
<accession>A0AAV9ILY8</accession>
<sequence length="395" mass="46004">MQRESTDPKVSNDTYSTSWLLKLQNWFLSWKPRATHSQLPSYCQQIAETETKLLDMFVHERWERRFVELPNGEFINTVILGDPHKPCLVLTPGYCSGIGVFARNLDVLSQHFRVYCVDWLGCGASSKPEYPRKATVEQAESFFVDSLELWRQKIGENLSKPFILVGHSLGGYLSTAYASKYPENVRKLVLLSPVGIPRAPEQRLDQPVSHDSQDDESTRRIQEYRRKYRHLRRLFTWFWTRDITPHAVLRVSGPYFGRWLSWKYAHRRFQHCLPEAARDLLAAYVYEMCVRGNPSGEYALNAILLPGAWAKQPLCERWDKVRVPTIFFYGEQDWMDYRAALSLKEKYSSFIQDVCRVPLAGHYLFLENPQDFHQQFLQALIDTHKPTVEEGGSTT</sequence>